<evidence type="ECO:0000313" key="2">
    <source>
        <dbReference type="Proteomes" id="UP000323646"/>
    </source>
</evidence>
<dbReference type="AlphaFoldDB" id="A0A5D6W1F2"/>
<dbReference type="Proteomes" id="UP000323646">
    <property type="component" value="Unassembled WGS sequence"/>
</dbReference>
<dbReference type="EMBL" id="VTOY01000008">
    <property type="protein sequence ID" value="TYZ21720.1"/>
    <property type="molecule type" value="Genomic_DNA"/>
</dbReference>
<proteinExistence type="predicted"/>
<comment type="caution">
    <text evidence="1">The sequence shown here is derived from an EMBL/GenBank/DDBJ whole genome shotgun (WGS) entry which is preliminary data.</text>
</comment>
<keyword evidence="2" id="KW-1185">Reference proteome</keyword>
<gene>
    <name evidence="1" type="ORF">FZ040_09485</name>
</gene>
<accession>A0A5D6W1F2</accession>
<dbReference type="OrthoDB" id="1666310at2"/>
<reference evidence="1 2" key="1">
    <citation type="submission" date="2019-08" db="EMBL/GenBank/DDBJ databases">
        <title>Selenomonas sp. mPRGC5 and Selenomonas sp. mPRGC8 isolated from ruminal fluid of dairy goat (Capra hircus).</title>
        <authorList>
            <person name="Poothong S."/>
            <person name="Nuengjamnong C."/>
            <person name="Tanasupawat S."/>
        </authorList>
    </citation>
    <scope>NUCLEOTIDE SEQUENCE [LARGE SCALE GENOMIC DNA]</scope>
    <source>
        <strain evidence="2">mPRGC5</strain>
    </source>
</reference>
<protein>
    <submittedName>
        <fullName evidence="1">Diaminopimelate epimerase</fullName>
    </submittedName>
</protein>
<organism evidence="1 2">
    <name type="scientific">Selenomonas ruminis</name>
    <dbReference type="NCBI Taxonomy" id="2593411"/>
    <lineage>
        <taxon>Bacteria</taxon>
        <taxon>Bacillati</taxon>
        <taxon>Bacillota</taxon>
        <taxon>Negativicutes</taxon>
        <taxon>Selenomonadales</taxon>
        <taxon>Selenomonadaceae</taxon>
        <taxon>Selenomonas</taxon>
    </lineage>
</organism>
<evidence type="ECO:0000313" key="1">
    <source>
        <dbReference type="EMBL" id="TYZ21720.1"/>
    </source>
</evidence>
<name>A0A5D6W1F2_9FIRM</name>
<sequence length="107" mass="11828">MMLVRSYLMEDKEVMMLDGTTGFMPGAAAIRLLASRQGVGADRIIVFTGTQEIPSFKAFTSEGVQEDLTAADYLVLSRSQADYEIRLTDYFVRCMREADALNEAAAC</sequence>